<dbReference type="EMBL" id="VSSQ01032152">
    <property type="protein sequence ID" value="MPM83332.1"/>
    <property type="molecule type" value="Genomic_DNA"/>
</dbReference>
<name>A0A645D3N7_9ZZZZ</name>
<proteinExistence type="predicted"/>
<protein>
    <submittedName>
        <fullName evidence="1">Uncharacterized protein</fullName>
    </submittedName>
</protein>
<dbReference type="AlphaFoldDB" id="A0A645D3N7"/>
<organism evidence="1">
    <name type="scientific">bioreactor metagenome</name>
    <dbReference type="NCBI Taxonomy" id="1076179"/>
    <lineage>
        <taxon>unclassified sequences</taxon>
        <taxon>metagenomes</taxon>
        <taxon>ecological metagenomes</taxon>
    </lineage>
</organism>
<sequence length="212" mass="23774">MSLEHGYRLTARVDDEDGVGNVLHVFDAGEVLLKLIALFAELNDLFFRVLVDAAVLFHLLELRHAHDAAADRRKVGEEASEPALVDIELTGLERLVADRVLRLAFGSHKENAPARLRDFADKIIGLFKPLDSLLKVDDIDPIALREDERLHLRVPASRLVSEMDAAFKKLFHAYYSHVNPSCFFPPDVSPAPGPGLREHLLRQRLCVLYTAP</sequence>
<gene>
    <name evidence="1" type="ORF">SDC9_130396</name>
</gene>
<comment type="caution">
    <text evidence="1">The sequence shown here is derived from an EMBL/GenBank/DDBJ whole genome shotgun (WGS) entry which is preliminary data.</text>
</comment>
<accession>A0A645D3N7</accession>
<evidence type="ECO:0000313" key="1">
    <source>
        <dbReference type="EMBL" id="MPM83332.1"/>
    </source>
</evidence>
<reference evidence="1" key="1">
    <citation type="submission" date="2019-08" db="EMBL/GenBank/DDBJ databases">
        <authorList>
            <person name="Kucharzyk K."/>
            <person name="Murdoch R.W."/>
            <person name="Higgins S."/>
            <person name="Loffler F."/>
        </authorList>
    </citation>
    <scope>NUCLEOTIDE SEQUENCE</scope>
</reference>